<dbReference type="InterPro" id="IPR053180">
    <property type="entry name" value="Ca-binding_acidic-repeat"/>
</dbReference>
<keyword evidence="4" id="KW-1185">Reference proteome</keyword>
<feature type="compositionally biased region" description="Polar residues" evidence="1">
    <location>
        <begin position="338"/>
        <end position="349"/>
    </location>
</feature>
<comment type="caution">
    <text evidence="3">The sequence shown here is derived from an EMBL/GenBank/DDBJ whole genome shotgun (WGS) entry which is preliminary data.</text>
</comment>
<dbReference type="EMBL" id="JBHTBS010000017">
    <property type="protein sequence ID" value="MFC7339468.1"/>
    <property type="molecule type" value="Genomic_DNA"/>
</dbReference>
<dbReference type="PANTHER" id="PTHR37467:SF1">
    <property type="entry name" value="EXPORTED CALCIUM-BINDING GLYCOPROTEIN"/>
    <property type="match status" value="1"/>
</dbReference>
<feature type="signal peptide" evidence="2">
    <location>
        <begin position="1"/>
        <end position="27"/>
    </location>
</feature>
<evidence type="ECO:0000256" key="1">
    <source>
        <dbReference type="SAM" id="MobiDB-lite"/>
    </source>
</evidence>
<proteinExistence type="predicted"/>
<evidence type="ECO:0000313" key="4">
    <source>
        <dbReference type="Proteomes" id="UP001596472"/>
    </source>
</evidence>
<feature type="compositionally biased region" description="Acidic residues" evidence="1">
    <location>
        <begin position="320"/>
        <end position="337"/>
    </location>
</feature>
<evidence type="ECO:0008006" key="5">
    <source>
        <dbReference type="Google" id="ProtNLM"/>
    </source>
</evidence>
<evidence type="ECO:0000313" key="3">
    <source>
        <dbReference type="EMBL" id="MFC7339468.1"/>
    </source>
</evidence>
<name>A0ABW2LAJ0_9BACT</name>
<reference evidence="4" key="1">
    <citation type="journal article" date="2019" name="Int. J. Syst. Evol. Microbiol.">
        <title>The Global Catalogue of Microorganisms (GCM) 10K type strain sequencing project: providing services to taxonomists for standard genome sequencing and annotation.</title>
        <authorList>
            <consortium name="The Broad Institute Genomics Platform"/>
            <consortium name="The Broad Institute Genome Sequencing Center for Infectious Disease"/>
            <person name="Wu L."/>
            <person name="Ma J."/>
        </authorList>
    </citation>
    <scope>NUCLEOTIDE SEQUENCE [LARGE SCALE GENOMIC DNA]</scope>
    <source>
        <strain evidence="4">CGMCC 4.1467</strain>
    </source>
</reference>
<protein>
    <recommendedName>
        <fullName evidence="5">DNRLRE domain-containing protein</fullName>
    </recommendedName>
</protein>
<gene>
    <name evidence="3" type="ORF">ACFQY0_19905</name>
</gene>
<dbReference type="Proteomes" id="UP001596472">
    <property type="component" value="Unassembled WGS sequence"/>
</dbReference>
<keyword evidence="2" id="KW-0732">Signal</keyword>
<dbReference type="PANTHER" id="PTHR37467">
    <property type="entry name" value="EXPORTED CALCIUM-BINDING GLYCOPROTEIN-RELATED"/>
    <property type="match status" value="1"/>
</dbReference>
<accession>A0ABW2LAJ0</accession>
<organism evidence="3 4">
    <name type="scientific">Haloferula chungangensis</name>
    <dbReference type="NCBI Taxonomy" id="1048331"/>
    <lineage>
        <taxon>Bacteria</taxon>
        <taxon>Pseudomonadati</taxon>
        <taxon>Verrucomicrobiota</taxon>
        <taxon>Verrucomicrobiia</taxon>
        <taxon>Verrucomicrobiales</taxon>
        <taxon>Verrucomicrobiaceae</taxon>
        <taxon>Haloferula</taxon>
    </lineage>
</organism>
<feature type="region of interest" description="Disordered" evidence="1">
    <location>
        <begin position="219"/>
        <end position="449"/>
    </location>
</feature>
<feature type="chain" id="PRO_5045221377" description="DNRLRE domain-containing protein" evidence="2">
    <location>
        <begin position="28"/>
        <end position="751"/>
    </location>
</feature>
<feature type="compositionally biased region" description="Acidic residues" evidence="1">
    <location>
        <begin position="380"/>
        <end position="392"/>
    </location>
</feature>
<sequence length="751" mass="78588">MKFQIIKGRCLVGALGLFVSLSLGLDAQSVTLEPVDTAVTDNLSPANVGATASTTAPALVNGGVSGEFVIRERSSAAQSDRRISSYFLFDLTDPSVEDVLASPLFTATLSVDYVGQLNTVNGAPASIGRVTTAAWDSSSNPPLHSYGLEGGVGTQAADVMALIDNIAATPAAGETVSLDVTEIVRSWIDGVNPNYGFVLFINQLTSQGAGFDHPQLVLAVPPDDDNDGMPNDWEIANSTPENPLDPNDGADATVDNDSDGGPDGLTNLEEFRAGTNPQDSDSDDDLLLDGAEVNGTLNPYQTTNPGDASTAAPGLATDPLDADSDDDGLTDFEELNDENGSISNPWTNDTDGDTLLDPYEVASGLDPVDSTGDNGRDGDPDLDDFYNDEEQEAGTNPHRADTDGDLLDDPTEYFNEGTNPLDPDTDGDNLTDKQEVDGDTDPLSADSDSDTFLDSVEIAAGTDPNLFEETPTLATITWTASALDSEYDLITNGPLVLAENCNGPAATVNGIPFAGAIDSTTYKSTPNFVTLITSNAGGDEFYDDEVPALSPLLETVWTGSSDETVSIFGLTPGLPYVIQVGRADDRNFASIPGRFYTIDGVGGEVPTDPVGPTNTIFGGVANPAVLFTGTFVATEPVQSFDVRQFNTAADPTGAGANVINFIQVRQTDDVSTSQPSAVQIVSTGFNGGSFEIGFGNLDTSKTYQLSRSANLGDGFPEVVDGPRVPTASSEVFKDDSPLTNQGFYVLEEVAP</sequence>
<feature type="compositionally biased region" description="Polar residues" evidence="1">
    <location>
        <begin position="295"/>
        <end position="307"/>
    </location>
</feature>
<evidence type="ECO:0000256" key="2">
    <source>
        <dbReference type="SAM" id="SignalP"/>
    </source>
</evidence>
<dbReference type="RefSeq" id="WP_379716345.1">
    <property type="nucleotide sequence ID" value="NZ_JBHTBS010000017.1"/>
</dbReference>